<dbReference type="SUPFAM" id="SSF49899">
    <property type="entry name" value="Concanavalin A-like lectins/glucanases"/>
    <property type="match status" value="1"/>
</dbReference>
<dbReference type="InterPro" id="IPR036415">
    <property type="entry name" value="Lamin_tail_dom_sf"/>
</dbReference>
<dbReference type="InterPro" id="IPR001322">
    <property type="entry name" value="Lamin_tail_dom"/>
</dbReference>
<accession>A0A0G1KHL1</accession>
<protein>
    <submittedName>
        <fullName evidence="3">PKD domain protein</fullName>
    </submittedName>
</protein>
<gene>
    <name evidence="3" type="ORF">UW81_C0029G0014</name>
</gene>
<feature type="region of interest" description="Disordered" evidence="1">
    <location>
        <begin position="980"/>
        <end position="1005"/>
    </location>
</feature>
<comment type="caution">
    <text evidence="3">The sequence shown here is derived from an EMBL/GenBank/DDBJ whole genome shotgun (WGS) entry which is preliminary data.</text>
</comment>
<dbReference type="AlphaFoldDB" id="A0A0G1KHL1"/>
<evidence type="ECO:0000313" key="4">
    <source>
        <dbReference type="Proteomes" id="UP000033915"/>
    </source>
</evidence>
<evidence type="ECO:0000313" key="3">
    <source>
        <dbReference type="EMBL" id="KKT82995.1"/>
    </source>
</evidence>
<dbReference type="Pfam" id="PF00932">
    <property type="entry name" value="LTD"/>
    <property type="match status" value="1"/>
</dbReference>
<proteinExistence type="predicted"/>
<dbReference type="SUPFAM" id="SSF74853">
    <property type="entry name" value="Lamin A/C globular tail domain"/>
    <property type="match status" value="1"/>
</dbReference>
<feature type="domain" description="LTD" evidence="2">
    <location>
        <begin position="782"/>
        <end position="908"/>
    </location>
</feature>
<dbReference type="Pfam" id="PF13385">
    <property type="entry name" value="Laminin_G_3"/>
    <property type="match status" value="1"/>
</dbReference>
<evidence type="ECO:0000259" key="2">
    <source>
        <dbReference type="PROSITE" id="PS51841"/>
    </source>
</evidence>
<name>A0A0G1KHL1_9BACT</name>
<reference evidence="3 4" key="1">
    <citation type="journal article" date="2015" name="Nature">
        <title>rRNA introns, odd ribosomes, and small enigmatic genomes across a large radiation of phyla.</title>
        <authorList>
            <person name="Brown C.T."/>
            <person name="Hug L.A."/>
            <person name="Thomas B.C."/>
            <person name="Sharon I."/>
            <person name="Castelle C.J."/>
            <person name="Singh A."/>
            <person name="Wilkins M.J."/>
            <person name="Williams K.H."/>
            <person name="Banfield J.F."/>
        </authorList>
    </citation>
    <scope>NUCLEOTIDE SEQUENCE [LARGE SCALE GENOMIC DNA]</scope>
</reference>
<dbReference type="PROSITE" id="PS51841">
    <property type="entry name" value="LTD"/>
    <property type="match status" value="1"/>
</dbReference>
<feature type="region of interest" description="Disordered" evidence="1">
    <location>
        <begin position="1028"/>
        <end position="1103"/>
    </location>
</feature>
<dbReference type="Gene3D" id="2.60.120.200">
    <property type="match status" value="1"/>
</dbReference>
<feature type="compositionally biased region" description="Acidic residues" evidence="1">
    <location>
        <begin position="1072"/>
        <end position="1089"/>
    </location>
</feature>
<sequence length="1103" mass="117446">MTKKPALKRKRGAAIKSRAKSPNMMSGGIAIKIKKIPAKKAMILRSQLLSMLPKTRSHKMIWRASLNMTAVFLILSLNWIGLWTVGETVAYYWDTEISSGNFFGAALLDFILEPEDGWRTQTQGGWGSSASGDNPGAYRDANFAAAFPAGATIGDAGGFTATFSTSGAVETFLPASGTAAAFSQNYSDPASTSAGVLAGQTLALTLSVGFDAYDPDFGLNLAPLGEVAVLGGACDGMTVSEVLEEANKVLAGLPSSFSASDINSCIDAINNQYDDGNWGEAELGEGETYERNIKTVDLNSINFKYTAEAEKTGGSDDFCNALNLNVLVEGNPVYSGGLLAFVSPILQFSTSTDDFTYQVTLPTSAPDFTSGEFCEYDFVYKGWQNEFPIFPNGYHDIESVSNRVTPAPPPPNPDQCPFDEGAGKTIIYFNNKTLLANGNQAAATDGPIVGFVPAGTYDITLASFDGHLSHPGQIQNNEQWKLIMKNAAGSQVAVTAPIIDIPNEPIEQVTEKVGDDFVVSENIYQFTAFHNAYPNSNPNSVRALCAMFEGENLNGQAPGSPPAGRVTDGLLALYDFEETSGPVVWDVSGVGAPLNLWVPDLSKISGVWGGISVNSSTLISSFVPALKLINGSKSTNEITIEAWVKPANTAQGGPARIATLSTSTVLRNFTLGQETTQYTGRLRTTTAGNNGVLPSIFTPAGTATTDLEHVVYTRDSAGTAKIYKNGIETATLAVGGNLSNWDSAMRFGLANEFTMNRTWLGEFHLLAIYNRDLAPAEILQNFAAEADRNIVINEFLPNPIGADDAAKPDGEWVELYNLSGSPKDVAGWYLYDSLDSHPLQITSSNSDNNGNTSDAGETVIPASGFLVVYLDGAYSSGWLNNAGGDSVRLYNATIGSGGILKDSYAYSGSASENKSYARIPDGTGDFVDPIPTPLKPNKSEAPAETSTWVSDTQVENEAPAPVEELMSNDNATTSVLQEMATTTEEESVNDVPEAGTSTDPLSQLPEDDLENAVTTEAPLPEEQDIVEKIIEEQSPDVPPDAPNVAEPEAAENQTEPIIENEETAETLLTEEPVAEPEPTPEEPASEPEPETAPIEQPVEEPAI</sequence>
<dbReference type="Proteomes" id="UP000033915">
    <property type="component" value="Unassembled WGS sequence"/>
</dbReference>
<evidence type="ECO:0000256" key="1">
    <source>
        <dbReference type="SAM" id="MobiDB-lite"/>
    </source>
</evidence>
<organism evidence="3 4">
    <name type="scientific">Candidatus Giovannonibacteria bacterium GW2011_GWC2_44_9</name>
    <dbReference type="NCBI Taxonomy" id="1618658"/>
    <lineage>
        <taxon>Bacteria</taxon>
        <taxon>Candidatus Giovannoniibacteriota</taxon>
    </lineage>
</organism>
<dbReference type="EMBL" id="LCJT01000029">
    <property type="protein sequence ID" value="KKT82995.1"/>
    <property type="molecule type" value="Genomic_DNA"/>
</dbReference>
<feature type="region of interest" description="Disordered" evidence="1">
    <location>
        <begin position="916"/>
        <end position="952"/>
    </location>
</feature>
<feature type="compositionally biased region" description="Low complexity" evidence="1">
    <location>
        <begin position="1042"/>
        <end position="1052"/>
    </location>
</feature>
<dbReference type="InterPro" id="IPR013320">
    <property type="entry name" value="ConA-like_dom_sf"/>
</dbReference>
<dbReference type="PATRIC" id="fig|1618658.3.peg.762"/>